<accession>A0A8X6XQE6</accession>
<dbReference type="AlphaFoldDB" id="A0A8X6XQE6"/>
<keyword evidence="2" id="KW-1185">Reference proteome</keyword>
<feature type="non-terminal residue" evidence="1">
    <location>
        <position position="1"/>
    </location>
</feature>
<dbReference type="Proteomes" id="UP000886998">
    <property type="component" value="Unassembled WGS sequence"/>
</dbReference>
<reference evidence="1" key="1">
    <citation type="submission" date="2020-08" db="EMBL/GenBank/DDBJ databases">
        <title>Multicomponent nature underlies the extraordinary mechanical properties of spider dragline silk.</title>
        <authorList>
            <person name="Kono N."/>
            <person name="Nakamura H."/>
            <person name="Mori M."/>
            <person name="Yoshida Y."/>
            <person name="Ohtoshi R."/>
            <person name="Malay A.D."/>
            <person name="Moran D.A.P."/>
            <person name="Tomita M."/>
            <person name="Numata K."/>
            <person name="Arakawa K."/>
        </authorList>
    </citation>
    <scope>NUCLEOTIDE SEQUENCE</scope>
</reference>
<comment type="caution">
    <text evidence="1">The sequence shown here is derived from an EMBL/GenBank/DDBJ whole genome shotgun (WGS) entry which is preliminary data.</text>
</comment>
<evidence type="ECO:0000313" key="2">
    <source>
        <dbReference type="Proteomes" id="UP000886998"/>
    </source>
</evidence>
<dbReference type="EMBL" id="BMAV01011502">
    <property type="protein sequence ID" value="GFY57411.1"/>
    <property type="molecule type" value="Genomic_DNA"/>
</dbReference>
<proteinExistence type="predicted"/>
<evidence type="ECO:0000313" key="1">
    <source>
        <dbReference type="EMBL" id="GFY57411.1"/>
    </source>
</evidence>
<organism evidence="1 2">
    <name type="scientific">Trichonephila inaurata madagascariensis</name>
    <dbReference type="NCBI Taxonomy" id="2747483"/>
    <lineage>
        <taxon>Eukaryota</taxon>
        <taxon>Metazoa</taxon>
        <taxon>Ecdysozoa</taxon>
        <taxon>Arthropoda</taxon>
        <taxon>Chelicerata</taxon>
        <taxon>Arachnida</taxon>
        <taxon>Araneae</taxon>
        <taxon>Araneomorphae</taxon>
        <taxon>Entelegynae</taxon>
        <taxon>Araneoidea</taxon>
        <taxon>Nephilidae</taxon>
        <taxon>Trichonephila</taxon>
        <taxon>Trichonephila inaurata</taxon>
    </lineage>
</organism>
<name>A0A8X6XQE6_9ARAC</name>
<sequence>FLIDLIYHISFRAMDYGGGYDMGGGYGGGMGGGYGGGMGGEEDMEVEWEEATVWHGSGGGYGGMKGGW</sequence>
<protein>
    <submittedName>
        <fullName evidence="1">Uncharacterized protein</fullName>
    </submittedName>
</protein>
<gene>
    <name evidence="1" type="ORF">TNIN_90531</name>
</gene>